<dbReference type="InterPro" id="IPR007527">
    <property type="entry name" value="Znf_SWIM"/>
</dbReference>
<organism evidence="4 5">
    <name type="scientific">Lineolata rhizophorae</name>
    <dbReference type="NCBI Taxonomy" id="578093"/>
    <lineage>
        <taxon>Eukaryota</taxon>
        <taxon>Fungi</taxon>
        <taxon>Dikarya</taxon>
        <taxon>Ascomycota</taxon>
        <taxon>Pezizomycotina</taxon>
        <taxon>Dothideomycetes</taxon>
        <taxon>Dothideomycetes incertae sedis</taxon>
        <taxon>Lineolatales</taxon>
        <taxon>Lineolataceae</taxon>
        <taxon>Lineolata</taxon>
    </lineage>
</organism>
<feature type="compositionally biased region" description="Basic and acidic residues" evidence="2">
    <location>
        <begin position="111"/>
        <end position="123"/>
    </location>
</feature>
<dbReference type="PROSITE" id="PS50966">
    <property type="entry name" value="ZF_SWIM"/>
    <property type="match status" value="1"/>
</dbReference>
<evidence type="ECO:0000256" key="2">
    <source>
        <dbReference type="SAM" id="MobiDB-lite"/>
    </source>
</evidence>
<evidence type="ECO:0000256" key="1">
    <source>
        <dbReference type="PROSITE-ProRule" id="PRU00325"/>
    </source>
</evidence>
<gene>
    <name evidence="4" type="ORF">BDY21DRAFT_387555</name>
</gene>
<accession>A0A6A6NSG2</accession>
<evidence type="ECO:0000259" key="3">
    <source>
        <dbReference type="PROSITE" id="PS50966"/>
    </source>
</evidence>
<evidence type="ECO:0000313" key="4">
    <source>
        <dbReference type="EMBL" id="KAF2454437.1"/>
    </source>
</evidence>
<dbReference type="GO" id="GO:0008270">
    <property type="term" value="F:zinc ion binding"/>
    <property type="evidence" value="ECO:0007669"/>
    <property type="project" value="UniProtKB-KW"/>
</dbReference>
<protein>
    <recommendedName>
        <fullName evidence="3">SWIM-type domain-containing protein</fullName>
    </recommendedName>
</protein>
<name>A0A6A6NSG2_9PEZI</name>
<feature type="region of interest" description="Disordered" evidence="2">
    <location>
        <begin position="87"/>
        <end position="123"/>
    </location>
</feature>
<feature type="domain" description="SWIM-type" evidence="3">
    <location>
        <begin position="168"/>
        <end position="237"/>
    </location>
</feature>
<keyword evidence="1" id="KW-0862">Zinc</keyword>
<keyword evidence="5" id="KW-1185">Reference proteome</keyword>
<evidence type="ECO:0000313" key="5">
    <source>
        <dbReference type="Proteomes" id="UP000799766"/>
    </source>
</evidence>
<dbReference type="OrthoDB" id="5413281at2759"/>
<reference evidence="4" key="1">
    <citation type="journal article" date="2020" name="Stud. Mycol.">
        <title>101 Dothideomycetes genomes: a test case for predicting lifestyles and emergence of pathogens.</title>
        <authorList>
            <person name="Haridas S."/>
            <person name="Albert R."/>
            <person name="Binder M."/>
            <person name="Bloem J."/>
            <person name="Labutti K."/>
            <person name="Salamov A."/>
            <person name="Andreopoulos B."/>
            <person name="Baker S."/>
            <person name="Barry K."/>
            <person name="Bills G."/>
            <person name="Bluhm B."/>
            <person name="Cannon C."/>
            <person name="Castanera R."/>
            <person name="Culley D."/>
            <person name="Daum C."/>
            <person name="Ezra D."/>
            <person name="Gonzalez J."/>
            <person name="Henrissat B."/>
            <person name="Kuo A."/>
            <person name="Liang C."/>
            <person name="Lipzen A."/>
            <person name="Lutzoni F."/>
            <person name="Magnuson J."/>
            <person name="Mondo S."/>
            <person name="Nolan M."/>
            <person name="Ohm R."/>
            <person name="Pangilinan J."/>
            <person name="Park H.-J."/>
            <person name="Ramirez L."/>
            <person name="Alfaro M."/>
            <person name="Sun H."/>
            <person name="Tritt A."/>
            <person name="Yoshinaga Y."/>
            <person name="Zwiers L.-H."/>
            <person name="Turgeon B."/>
            <person name="Goodwin S."/>
            <person name="Spatafora J."/>
            <person name="Crous P."/>
            <person name="Grigoriev I."/>
        </authorList>
    </citation>
    <scope>NUCLEOTIDE SEQUENCE</scope>
    <source>
        <strain evidence="4">ATCC 16933</strain>
    </source>
</reference>
<dbReference type="Proteomes" id="UP000799766">
    <property type="component" value="Unassembled WGS sequence"/>
</dbReference>
<sequence>MSTPDETLPTSRAFLTRLVRSLSSPGITTNPPTNIDPANANPLAHFALRDRNLLLTLHALFPHELLPALDLLDRRLVLRFCVRPRPPSATVDGSGGDQGQTEEAGTGHNGGGDRGREEAPTRDTEALQITQTYYVRSAQQPHHQLGRRHGGGSVGWTVNILDAGTTHYEVRLRAWNCSCPAFAFAAYPAAANASGDVDGEERLKGDEDNGWEFGGATKGEDMPPACKHILACVLVERCPLFAEFVEHKEVCIEEAAGWAAGWGG</sequence>
<proteinExistence type="predicted"/>
<keyword evidence="1" id="KW-0479">Metal-binding</keyword>
<keyword evidence="1" id="KW-0863">Zinc-finger</keyword>
<dbReference type="AlphaFoldDB" id="A0A6A6NSG2"/>
<dbReference type="EMBL" id="MU001691">
    <property type="protein sequence ID" value="KAF2454437.1"/>
    <property type="molecule type" value="Genomic_DNA"/>
</dbReference>